<keyword evidence="4" id="KW-1185">Reference proteome</keyword>
<dbReference type="EMBL" id="CAXAMN010002636">
    <property type="protein sequence ID" value="CAK9000538.1"/>
    <property type="molecule type" value="Genomic_DNA"/>
</dbReference>
<sequence length="1173" mass="131902">MVVWRELLRGLAVETLRIGASWVAELSRPKTPSSCLDRVLDLEGRLRDSWQSGEDLKKCELHKGQLLELVAQPGPLIHLVIFIVGLVSGCIGTLLILSYGQRTVAQRGQPLEICLPYQKSPCSIGKDAVEQDGDTYSEIKRMIGGRLPSGVRDQDTYLPRHSDLGTIGPEEARSLVFRAERMQSGVVERRRVTGKVDEHGRVFRDGGTGGGVASVPVAALGPADLLWLVVFRTGSGDLGEEVTPPSGSRTLEVSGKRFHLFPCGDEVLLTQGYRPSEVEKAKDTIRLQKGSGGDKEERDLRILPILFDSSEERYRTVAEAVPEYEEVEFDDYPLQGPRTLYHDSRQLRRMGLDFLMHHEGWIKKSGVRISDRSVHEHGSICRALHYMMTYDQLNLPSLASAEALNRRRTLIEHAHQGRPDAPDYAAGEDMLGYRESGDGSIIDPALTQHAARKQAQRAEVLKQTRLAAEERKQLREKPPKGDGKGPKKEKAALMQLLKKKASGYMEVPDGPGQLASYVRSRLSLPRGQCNPVDLVSILPPRERDQLLNFETKMLLSDEEIAAEVEKGFEGSSYIDPQLDTDPQKYHEFISDLYNCKLIHFTNQPRCQVGAFVVTKKGDKQRLILDCRPANRLFRRPPTTILGSSEAWNRLEAEDTAQIFVAQEDVKDFFYRLQIDIELGRFFSLPVIDPEKLEHILGFQPPELLSFTAEPHRPIYPCMKVLPVGFSWAFHLAHECHMELARRALPQVPFLKDRTRAPRLGTEPGSVGTAMLIYADNNNHLGIAADTVDREQQQMITALHSKNLATHDITNASTLAESLGVRIDGLGGKVQPTAQRDWRLDRVKVFSKSAAAEANRRMQSPDRERQISRKRKLSRSRSRSPNGREPRSTGLQQQLNLVKQKRQKAMTRQMKYEKRLRATRGERGILEDHSVKEPQRRDYARRLNGFYGFIARFDLPIGTEAELDVALVDYADLLYLNGEASDAGTKLKAALEYHRPEAARSGTLHLPRFKRSLKGWRKLAPNQTRLPMVEHVKSAISGVMLHQGWPEMALFNELTFSTYARPGELMKARVCDVVGKLKKEDNDIIILAPFERGEESKTGIFDEVLILDDKRLSSLGPLTVGMAAKKEKKQGPQADLWDFNAKKYLEVRLNFAEYFQGGTFQLPKEDAKASEAAG</sequence>
<comment type="caution">
    <text evidence="3">The sequence shown here is derived from an EMBL/GenBank/DDBJ whole genome shotgun (WGS) entry which is preliminary data.</text>
</comment>
<feature type="compositionally biased region" description="Basic residues" evidence="1">
    <location>
        <begin position="867"/>
        <end position="877"/>
    </location>
</feature>
<evidence type="ECO:0000256" key="1">
    <source>
        <dbReference type="SAM" id="MobiDB-lite"/>
    </source>
</evidence>
<keyword evidence="2" id="KW-1133">Transmembrane helix</keyword>
<feature type="transmembrane region" description="Helical" evidence="2">
    <location>
        <begin position="76"/>
        <end position="97"/>
    </location>
</feature>
<accession>A0ABP0IE00</accession>
<dbReference type="Proteomes" id="UP001642484">
    <property type="component" value="Unassembled WGS sequence"/>
</dbReference>
<feature type="region of interest" description="Disordered" evidence="1">
    <location>
        <begin position="470"/>
        <end position="489"/>
    </location>
</feature>
<protein>
    <submittedName>
        <fullName evidence="3">Uncharacterized protein</fullName>
    </submittedName>
</protein>
<evidence type="ECO:0000313" key="3">
    <source>
        <dbReference type="EMBL" id="CAK9000538.1"/>
    </source>
</evidence>
<feature type="compositionally biased region" description="Basic and acidic residues" evidence="1">
    <location>
        <begin position="853"/>
        <end position="866"/>
    </location>
</feature>
<organism evidence="3 4">
    <name type="scientific">Durusdinium trenchii</name>
    <dbReference type="NCBI Taxonomy" id="1381693"/>
    <lineage>
        <taxon>Eukaryota</taxon>
        <taxon>Sar</taxon>
        <taxon>Alveolata</taxon>
        <taxon>Dinophyceae</taxon>
        <taxon>Suessiales</taxon>
        <taxon>Symbiodiniaceae</taxon>
        <taxon>Durusdinium</taxon>
    </lineage>
</organism>
<keyword evidence="2" id="KW-0472">Membrane</keyword>
<evidence type="ECO:0000256" key="2">
    <source>
        <dbReference type="SAM" id="Phobius"/>
    </source>
</evidence>
<gene>
    <name evidence="3" type="ORF">CCMP2556_LOCUS6101</name>
</gene>
<keyword evidence="2" id="KW-0812">Transmembrane</keyword>
<evidence type="ECO:0000313" key="4">
    <source>
        <dbReference type="Proteomes" id="UP001642484"/>
    </source>
</evidence>
<feature type="region of interest" description="Disordered" evidence="1">
    <location>
        <begin position="849"/>
        <end position="897"/>
    </location>
</feature>
<proteinExistence type="predicted"/>
<reference evidence="3 4" key="1">
    <citation type="submission" date="2024-02" db="EMBL/GenBank/DDBJ databases">
        <authorList>
            <person name="Chen Y."/>
            <person name="Shah S."/>
            <person name="Dougan E. K."/>
            <person name="Thang M."/>
            <person name="Chan C."/>
        </authorList>
    </citation>
    <scope>NUCLEOTIDE SEQUENCE [LARGE SCALE GENOMIC DNA]</scope>
</reference>
<name>A0ABP0IE00_9DINO</name>